<dbReference type="GO" id="GO:0031132">
    <property type="term" value="F:serine 3-dehydrogenase activity"/>
    <property type="evidence" value="ECO:0007669"/>
    <property type="project" value="UniProtKB-EC"/>
</dbReference>
<dbReference type="InterPro" id="IPR036291">
    <property type="entry name" value="NAD(P)-bd_dom_sf"/>
</dbReference>
<dbReference type="PRINTS" id="PR00080">
    <property type="entry name" value="SDRFAMILY"/>
</dbReference>
<dbReference type="PANTHER" id="PTHR45267">
    <property type="match status" value="1"/>
</dbReference>
<protein>
    <submittedName>
        <fullName evidence="2">Serine 3-dehydrogenase</fullName>
        <ecNumber evidence="2">1.1.1.276</ecNumber>
    </submittedName>
</protein>
<dbReference type="SUPFAM" id="SSF51735">
    <property type="entry name" value="NAD(P)-binding Rossmann-fold domains"/>
    <property type="match status" value="1"/>
</dbReference>
<dbReference type="PANTHER" id="PTHR45267:SF2">
    <property type="entry name" value="NADPH-DEPENDENT PTERIN ALDEHYDE REDUCTASE"/>
    <property type="match status" value="1"/>
</dbReference>
<sequence length="226" mass="23927">MKLVVITGATRGLGAAMVKEFQSRGWTVAGCGRSEQHIRELSDQFGSPHYFEAVDVTDRDAVRKWSERVLAEVGCPDLLINNAAIINSPAPFHEIPADEFDRVIDINIKGVANVARVFLPALIDRGSGVVVNLSSGWGRSAGADVSAYNASKFAIEGLTKAIALELPAGMAAVPLSPGVVDTDMLRTVMDDTTSNSSPEHWAKAAVPYLIGLGPEDSGQSLTVPNA</sequence>
<evidence type="ECO:0000313" key="3">
    <source>
        <dbReference type="Proteomes" id="UP000317318"/>
    </source>
</evidence>
<dbReference type="InterPro" id="IPR020904">
    <property type="entry name" value="Sc_DH/Rdtase_CS"/>
</dbReference>
<gene>
    <name evidence="2" type="primary">sdh</name>
    <name evidence="2" type="ORF">Pan189_02020</name>
</gene>
<dbReference type="KEGG" id="svp:Pan189_02020"/>
<dbReference type="PRINTS" id="PR00081">
    <property type="entry name" value="GDHRDH"/>
</dbReference>
<accession>A0A517QW10</accession>
<evidence type="ECO:0000313" key="2">
    <source>
        <dbReference type="EMBL" id="QDT35849.1"/>
    </source>
</evidence>
<dbReference type="Proteomes" id="UP000317318">
    <property type="component" value="Chromosome"/>
</dbReference>
<proteinExistence type="inferred from homology"/>
<dbReference type="InterPro" id="IPR002347">
    <property type="entry name" value="SDR_fam"/>
</dbReference>
<keyword evidence="3" id="KW-1185">Reference proteome</keyword>
<dbReference type="RefSeq" id="WP_145362115.1">
    <property type="nucleotide sequence ID" value="NZ_CP036268.1"/>
</dbReference>
<keyword evidence="2" id="KW-0560">Oxidoreductase</keyword>
<comment type="similarity">
    <text evidence="1">Belongs to the short-chain dehydrogenases/reductases (SDR) family.</text>
</comment>
<dbReference type="Gene3D" id="3.40.50.720">
    <property type="entry name" value="NAD(P)-binding Rossmann-like Domain"/>
    <property type="match status" value="1"/>
</dbReference>
<evidence type="ECO:0000256" key="1">
    <source>
        <dbReference type="RuleBase" id="RU000363"/>
    </source>
</evidence>
<dbReference type="PROSITE" id="PS00061">
    <property type="entry name" value="ADH_SHORT"/>
    <property type="match status" value="1"/>
</dbReference>
<dbReference type="EC" id="1.1.1.276" evidence="2"/>
<dbReference type="OrthoDB" id="9775296at2"/>
<dbReference type="Pfam" id="PF00106">
    <property type="entry name" value="adh_short"/>
    <property type="match status" value="1"/>
</dbReference>
<organism evidence="2 3">
    <name type="scientific">Stratiformator vulcanicus</name>
    <dbReference type="NCBI Taxonomy" id="2527980"/>
    <lineage>
        <taxon>Bacteria</taxon>
        <taxon>Pseudomonadati</taxon>
        <taxon>Planctomycetota</taxon>
        <taxon>Planctomycetia</taxon>
        <taxon>Planctomycetales</taxon>
        <taxon>Planctomycetaceae</taxon>
        <taxon>Stratiformator</taxon>
    </lineage>
</organism>
<dbReference type="AlphaFoldDB" id="A0A517QW10"/>
<reference evidence="2 3" key="1">
    <citation type="submission" date="2019-02" db="EMBL/GenBank/DDBJ databases">
        <title>Deep-cultivation of Planctomycetes and their phenomic and genomic characterization uncovers novel biology.</title>
        <authorList>
            <person name="Wiegand S."/>
            <person name="Jogler M."/>
            <person name="Boedeker C."/>
            <person name="Pinto D."/>
            <person name="Vollmers J."/>
            <person name="Rivas-Marin E."/>
            <person name="Kohn T."/>
            <person name="Peeters S.H."/>
            <person name="Heuer A."/>
            <person name="Rast P."/>
            <person name="Oberbeckmann S."/>
            <person name="Bunk B."/>
            <person name="Jeske O."/>
            <person name="Meyerdierks A."/>
            <person name="Storesund J.E."/>
            <person name="Kallscheuer N."/>
            <person name="Luecker S."/>
            <person name="Lage O.M."/>
            <person name="Pohl T."/>
            <person name="Merkel B.J."/>
            <person name="Hornburger P."/>
            <person name="Mueller R.-W."/>
            <person name="Bruemmer F."/>
            <person name="Labrenz M."/>
            <person name="Spormann A.M."/>
            <person name="Op den Camp H."/>
            <person name="Overmann J."/>
            <person name="Amann R."/>
            <person name="Jetten M.S.M."/>
            <person name="Mascher T."/>
            <person name="Medema M.H."/>
            <person name="Devos D.P."/>
            <person name="Kaster A.-K."/>
            <person name="Ovreas L."/>
            <person name="Rohde M."/>
            <person name="Galperin M.Y."/>
            <person name="Jogler C."/>
        </authorList>
    </citation>
    <scope>NUCLEOTIDE SEQUENCE [LARGE SCALE GENOMIC DNA]</scope>
    <source>
        <strain evidence="2 3">Pan189</strain>
    </source>
</reference>
<dbReference type="CDD" id="cd05233">
    <property type="entry name" value="SDR_c"/>
    <property type="match status" value="1"/>
</dbReference>
<dbReference type="InterPro" id="IPR053241">
    <property type="entry name" value="NADPH_pterin_aldehyde_rdct"/>
</dbReference>
<dbReference type="EMBL" id="CP036268">
    <property type="protein sequence ID" value="QDT35849.1"/>
    <property type="molecule type" value="Genomic_DNA"/>
</dbReference>
<name>A0A517QW10_9PLAN</name>
<dbReference type="GO" id="GO:0005829">
    <property type="term" value="C:cytosol"/>
    <property type="evidence" value="ECO:0007669"/>
    <property type="project" value="TreeGrafter"/>
</dbReference>